<dbReference type="GO" id="GO:0031593">
    <property type="term" value="F:polyubiquitin modification-dependent protein binding"/>
    <property type="evidence" value="ECO:0007669"/>
    <property type="project" value="TreeGrafter"/>
</dbReference>
<dbReference type="PANTHER" id="PTHR10677">
    <property type="entry name" value="UBIQUILIN"/>
    <property type="match status" value="1"/>
</dbReference>
<evidence type="ECO:0000259" key="2">
    <source>
        <dbReference type="PROSITE" id="PS50030"/>
    </source>
</evidence>
<dbReference type="SMART" id="SM00165">
    <property type="entry name" value="UBA"/>
    <property type="match status" value="1"/>
</dbReference>
<dbReference type="AlphaFoldDB" id="A0A6U3QPU3"/>
<feature type="region of interest" description="Disordered" evidence="1">
    <location>
        <begin position="473"/>
        <end position="495"/>
    </location>
</feature>
<feature type="compositionally biased region" description="Low complexity" evidence="1">
    <location>
        <begin position="266"/>
        <end position="298"/>
    </location>
</feature>
<proteinExistence type="predicted"/>
<dbReference type="EMBL" id="HBGN01011533">
    <property type="protein sequence ID" value="CAD9323083.1"/>
    <property type="molecule type" value="Transcribed_RNA"/>
</dbReference>
<dbReference type="Gene3D" id="3.10.20.90">
    <property type="entry name" value="Phosphatidylinositol 3-kinase Catalytic Subunit, Chain A, domain 1"/>
    <property type="match status" value="1"/>
</dbReference>
<evidence type="ECO:0008006" key="8">
    <source>
        <dbReference type="Google" id="ProtNLM"/>
    </source>
</evidence>
<organism evidence="7">
    <name type="scientific">Ditylum brightwellii</name>
    <dbReference type="NCBI Taxonomy" id="49249"/>
    <lineage>
        <taxon>Eukaryota</taxon>
        <taxon>Sar</taxon>
        <taxon>Stramenopiles</taxon>
        <taxon>Ochrophyta</taxon>
        <taxon>Bacillariophyta</taxon>
        <taxon>Mediophyceae</taxon>
        <taxon>Lithodesmiophycidae</taxon>
        <taxon>Lithodesmiales</taxon>
        <taxon>Lithodesmiaceae</taxon>
        <taxon>Ditylum</taxon>
    </lineage>
</organism>
<dbReference type="Pfam" id="PF00240">
    <property type="entry name" value="ubiquitin"/>
    <property type="match status" value="1"/>
</dbReference>
<feature type="compositionally biased region" description="Polar residues" evidence="1">
    <location>
        <begin position="348"/>
        <end position="358"/>
    </location>
</feature>
<dbReference type="FunFam" id="1.10.260.100:FF:000001">
    <property type="entry name" value="Ubiquilin 1"/>
    <property type="match status" value="1"/>
</dbReference>
<dbReference type="CDD" id="cd14399">
    <property type="entry name" value="UBA_PLICs"/>
    <property type="match status" value="1"/>
</dbReference>
<name>A0A6U3QPU3_9STRA</name>
<dbReference type="Pfam" id="PF23195">
    <property type="entry name" value="UBQLN1"/>
    <property type="match status" value="2"/>
</dbReference>
<dbReference type="EMBL" id="HBGN01011534">
    <property type="protein sequence ID" value="CAD9323085.1"/>
    <property type="molecule type" value="Transcribed_RNA"/>
</dbReference>
<dbReference type="PANTHER" id="PTHR10677:SF3">
    <property type="entry name" value="FI07626P-RELATED"/>
    <property type="match status" value="1"/>
</dbReference>
<feature type="region of interest" description="Disordered" evidence="1">
    <location>
        <begin position="558"/>
        <end position="585"/>
    </location>
</feature>
<feature type="domain" description="Ubiquitin-like" evidence="3">
    <location>
        <begin position="6"/>
        <end position="84"/>
    </location>
</feature>
<dbReference type="EMBL" id="HBNS01000756">
    <property type="protein sequence ID" value="CAE4578981.1"/>
    <property type="molecule type" value="Transcribed_RNA"/>
</dbReference>
<dbReference type="Gene3D" id="1.10.8.10">
    <property type="entry name" value="DNA helicase RuvA subunit, C-terminal domain"/>
    <property type="match status" value="1"/>
</dbReference>
<sequence>MAENRITLTVRMSTSARFTVSSATLNLSSTILEVKQLIALEAGSGNCPVNRQRLIYKGRILSDDTRTLSDYGVSGDSATLHLVKGSAQNRSGGQSGASAAPVPSPSTPFSAGVSTDSGTGLGSSGTAGSNPFLAMQQMMQQQQGSGGGMPDMNQMQQQLLQNPEMMSSIMNSPMMQSMMSNPDFMRNMMESNPQMRQVLDSNPELRHVLDDPEMMRRSMEMMRDPSAMQNMMRNQDLAMSQIENVPGGFSALRRMYEDVQEPMMDAMAGGSSQSSTSGSSTNNPNSAASGAAGAAMPNPWGSNRSTTSNAGVSQSATGTGTSATPSSGQQPMINPWASAPPSAGAGTPGQNPAGNANVANPWAMAGMGAGGQPNMNLEQTISMLENPMINQMMNQMMSDPNALQAMMDSNPMLRQMRETNPAAAAMMSNPESMRAMMNPDNLRAMMQLQQSMQQLNGSMPGFPVPPPAFGAPGVGGVTGAGSTPAQTGNGNLDFSSLLNQFQSTSLGASQPQQTTPQQRFQNQLRSLNDMGFTDEQANIRALTENHGNVNRAIEVLLMAPPTPAPAPSPAQEESGSAEPSDKKND</sequence>
<evidence type="ECO:0000313" key="5">
    <source>
        <dbReference type="EMBL" id="CAD9323085.1"/>
    </source>
</evidence>
<dbReference type="SMART" id="SM00213">
    <property type="entry name" value="UBQ"/>
    <property type="match status" value="1"/>
</dbReference>
<evidence type="ECO:0000313" key="7">
    <source>
        <dbReference type="EMBL" id="CAE4578981.1"/>
    </source>
</evidence>
<dbReference type="GO" id="GO:0005829">
    <property type="term" value="C:cytosol"/>
    <property type="evidence" value="ECO:0007669"/>
    <property type="project" value="TreeGrafter"/>
</dbReference>
<dbReference type="PROSITE" id="PS50053">
    <property type="entry name" value="UBIQUITIN_2"/>
    <property type="match status" value="1"/>
</dbReference>
<dbReference type="InterPro" id="IPR029071">
    <property type="entry name" value="Ubiquitin-like_domsf"/>
</dbReference>
<feature type="compositionally biased region" description="Low complexity" evidence="1">
    <location>
        <begin position="310"/>
        <end position="330"/>
    </location>
</feature>
<feature type="compositionally biased region" description="Low complexity" evidence="1">
    <location>
        <begin position="569"/>
        <end position="578"/>
    </location>
</feature>
<dbReference type="SUPFAM" id="SSF54236">
    <property type="entry name" value="Ubiquitin-like"/>
    <property type="match status" value="1"/>
</dbReference>
<feature type="region of interest" description="Disordered" evidence="1">
    <location>
        <begin position="266"/>
        <end position="358"/>
    </location>
</feature>
<dbReference type="Gene3D" id="1.10.260.100">
    <property type="match status" value="1"/>
</dbReference>
<gene>
    <name evidence="6" type="ORF">DBRI00130_LOCUS595</name>
    <name evidence="7" type="ORF">DBRI00130_LOCUS596</name>
    <name evidence="4" type="ORF">DBRI1063_LOCUS7362</name>
    <name evidence="5" type="ORF">DBRI1063_LOCUS7363</name>
</gene>
<feature type="domain" description="UBA" evidence="2">
    <location>
        <begin position="515"/>
        <end position="559"/>
    </location>
</feature>
<reference evidence="7" key="1">
    <citation type="submission" date="2021-01" db="EMBL/GenBank/DDBJ databases">
        <authorList>
            <person name="Corre E."/>
            <person name="Pelletier E."/>
            <person name="Niang G."/>
            <person name="Scheremetjew M."/>
            <person name="Finn R."/>
            <person name="Kale V."/>
            <person name="Holt S."/>
            <person name="Cochrane G."/>
            <person name="Meng A."/>
            <person name="Brown T."/>
            <person name="Cohen L."/>
        </authorList>
    </citation>
    <scope>NUCLEOTIDE SEQUENCE</scope>
    <source>
        <strain evidence="7">GSO104</strain>
        <strain evidence="4">Pop2</strain>
    </source>
</reference>
<dbReference type="GO" id="GO:0006511">
    <property type="term" value="P:ubiquitin-dependent protein catabolic process"/>
    <property type="evidence" value="ECO:0007669"/>
    <property type="project" value="TreeGrafter"/>
</dbReference>
<evidence type="ECO:0000313" key="6">
    <source>
        <dbReference type="EMBL" id="CAE4578978.1"/>
    </source>
</evidence>
<protein>
    <recommendedName>
        <fullName evidence="8">Ubiquilin</fullName>
    </recommendedName>
</protein>
<feature type="compositionally biased region" description="Polar residues" evidence="1">
    <location>
        <begin position="486"/>
        <end position="495"/>
    </location>
</feature>
<dbReference type="PROSITE" id="PS50030">
    <property type="entry name" value="UBA"/>
    <property type="match status" value="1"/>
</dbReference>
<dbReference type="InterPro" id="IPR015940">
    <property type="entry name" value="UBA"/>
</dbReference>
<evidence type="ECO:0000256" key="1">
    <source>
        <dbReference type="SAM" id="MobiDB-lite"/>
    </source>
</evidence>
<feature type="compositionally biased region" description="Polar residues" evidence="1">
    <location>
        <begin position="300"/>
        <end position="309"/>
    </location>
</feature>
<dbReference type="InterPro" id="IPR009060">
    <property type="entry name" value="UBA-like_sf"/>
</dbReference>
<dbReference type="InterPro" id="IPR015496">
    <property type="entry name" value="Ubiquilin"/>
</dbReference>
<evidence type="ECO:0000259" key="3">
    <source>
        <dbReference type="PROSITE" id="PS50053"/>
    </source>
</evidence>
<dbReference type="InterPro" id="IPR000626">
    <property type="entry name" value="Ubiquitin-like_dom"/>
</dbReference>
<accession>A0A6U3QPU3</accession>
<dbReference type="InterPro" id="IPR006636">
    <property type="entry name" value="STI1_HS-bd"/>
</dbReference>
<feature type="compositionally biased region" description="Low complexity" evidence="1">
    <location>
        <begin position="87"/>
        <end position="118"/>
    </location>
</feature>
<dbReference type="SMART" id="SM00727">
    <property type="entry name" value="STI1"/>
    <property type="match status" value="4"/>
</dbReference>
<feature type="region of interest" description="Disordered" evidence="1">
    <location>
        <begin position="87"/>
        <end position="130"/>
    </location>
</feature>
<evidence type="ECO:0000313" key="4">
    <source>
        <dbReference type="EMBL" id="CAD9323083.1"/>
    </source>
</evidence>
<dbReference type="EMBL" id="HBNS01000755">
    <property type="protein sequence ID" value="CAE4578978.1"/>
    <property type="molecule type" value="Transcribed_RNA"/>
</dbReference>
<dbReference type="SUPFAM" id="SSF46934">
    <property type="entry name" value="UBA-like"/>
    <property type="match status" value="1"/>
</dbReference>